<dbReference type="GO" id="GO:0004784">
    <property type="term" value="F:superoxide dismutase activity"/>
    <property type="evidence" value="ECO:0007669"/>
    <property type="project" value="UniProtKB-EC"/>
</dbReference>
<dbReference type="SUPFAM" id="SSF54719">
    <property type="entry name" value="Fe,Mn superoxide dismutase (SOD), C-terminal domain"/>
    <property type="match status" value="1"/>
</dbReference>
<name>A0A9D4YXV8_CHLVU</name>
<reference evidence="7" key="1">
    <citation type="journal article" date="2019" name="Plant J.">
        <title>Chlorella vulgaris genome assembly and annotation reveals the molecular basis for metabolic acclimation to high light conditions.</title>
        <authorList>
            <person name="Cecchin M."/>
            <person name="Marcolungo L."/>
            <person name="Rossato M."/>
            <person name="Girolomoni L."/>
            <person name="Cosentino E."/>
            <person name="Cuine S."/>
            <person name="Li-Beisson Y."/>
            <person name="Delledonne M."/>
            <person name="Ballottari M."/>
        </authorList>
    </citation>
    <scope>NUCLEOTIDE SEQUENCE</scope>
    <source>
        <strain evidence="7">211/11P</strain>
    </source>
</reference>
<dbReference type="Gene3D" id="1.10.287.990">
    <property type="entry name" value="Fe,Mn superoxide dismutase (SOD) domain"/>
    <property type="match status" value="1"/>
</dbReference>
<reference evidence="7" key="2">
    <citation type="submission" date="2020-11" db="EMBL/GenBank/DDBJ databases">
        <authorList>
            <person name="Cecchin M."/>
            <person name="Marcolungo L."/>
            <person name="Rossato M."/>
            <person name="Girolomoni L."/>
            <person name="Cosentino E."/>
            <person name="Cuine S."/>
            <person name="Li-Beisson Y."/>
            <person name="Delledonne M."/>
            <person name="Ballottari M."/>
        </authorList>
    </citation>
    <scope>NUCLEOTIDE SEQUENCE</scope>
    <source>
        <strain evidence="7">211/11P</strain>
        <tissue evidence="7">Whole cell</tissue>
    </source>
</reference>
<comment type="similarity">
    <text evidence="1">Belongs to the iron/manganese superoxide dismutase family.</text>
</comment>
<evidence type="ECO:0000313" key="8">
    <source>
        <dbReference type="Proteomes" id="UP001055712"/>
    </source>
</evidence>
<organism evidence="7 8">
    <name type="scientific">Chlorella vulgaris</name>
    <name type="common">Green alga</name>
    <dbReference type="NCBI Taxonomy" id="3077"/>
    <lineage>
        <taxon>Eukaryota</taxon>
        <taxon>Viridiplantae</taxon>
        <taxon>Chlorophyta</taxon>
        <taxon>core chlorophytes</taxon>
        <taxon>Trebouxiophyceae</taxon>
        <taxon>Chlorellales</taxon>
        <taxon>Chlorellaceae</taxon>
        <taxon>Chlorella clade</taxon>
        <taxon>Chlorella</taxon>
    </lineage>
</organism>
<dbReference type="SUPFAM" id="SSF101152">
    <property type="entry name" value="Mob1/phocein"/>
    <property type="match status" value="1"/>
</dbReference>
<dbReference type="InterPro" id="IPR036324">
    <property type="entry name" value="Mn/Fe_SOD_N_sf"/>
</dbReference>
<dbReference type="Pfam" id="PF03637">
    <property type="entry name" value="Mob1_phocein"/>
    <property type="match status" value="1"/>
</dbReference>
<dbReference type="PANTHER" id="PTHR22599">
    <property type="entry name" value="MPS ONE BINDER KINASE ACTIVATOR-LIKE MOB"/>
    <property type="match status" value="1"/>
</dbReference>
<dbReference type="InterPro" id="IPR036703">
    <property type="entry name" value="MOB_kinase_act_sf"/>
</dbReference>
<keyword evidence="8" id="KW-1185">Reference proteome</keyword>
<dbReference type="InterPro" id="IPR019831">
    <property type="entry name" value="Mn/Fe_SOD_N"/>
</dbReference>
<dbReference type="InterPro" id="IPR001189">
    <property type="entry name" value="Mn/Fe_SOD"/>
</dbReference>
<dbReference type="AlphaFoldDB" id="A0A9D4YXV8"/>
<evidence type="ECO:0000259" key="5">
    <source>
        <dbReference type="Pfam" id="PF00081"/>
    </source>
</evidence>
<dbReference type="InterPro" id="IPR005301">
    <property type="entry name" value="MOB_kinase_act_fam"/>
</dbReference>
<proteinExistence type="inferred from homology"/>
<dbReference type="SMART" id="SM01388">
    <property type="entry name" value="Mob1_phocein"/>
    <property type="match status" value="1"/>
</dbReference>
<evidence type="ECO:0000259" key="6">
    <source>
        <dbReference type="Pfam" id="PF02777"/>
    </source>
</evidence>
<dbReference type="Gene3D" id="1.20.140.30">
    <property type="entry name" value="MOB kinase activator"/>
    <property type="match status" value="1"/>
</dbReference>
<dbReference type="Gene3D" id="3.55.40.20">
    <property type="entry name" value="Iron/manganese superoxide dismutase, C-terminal domain"/>
    <property type="match status" value="1"/>
</dbReference>
<dbReference type="SUPFAM" id="SSF46609">
    <property type="entry name" value="Fe,Mn superoxide dismutase (SOD), N-terminal domain"/>
    <property type="match status" value="1"/>
</dbReference>
<dbReference type="GO" id="GO:0046872">
    <property type="term" value="F:metal ion binding"/>
    <property type="evidence" value="ECO:0007669"/>
    <property type="project" value="UniProtKB-KW"/>
</dbReference>
<dbReference type="PRINTS" id="PR01703">
    <property type="entry name" value="MNSODISMTASE"/>
</dbReference>
<evidence type="ECO:0000256" key="4">
    <source>
        <dbReference type="ARBA" id="ARBA00023002"/>
    </source>
</evidence>
<keyword evidence="3" id="KW-0479">Metal-binding</keyword>
<dbReference type="InterPro" id="IPR019832">
    <property type="entry name" value="Mn/Fe_SOD_C"/>
</dbReference>
<evidence type="ECO:0000256" key="2">
    <source>
        <dbReference type="ARBA" id="ARBA00012682"/>
    </source>
</evidence>
<dbReference type="Proteomes" id="UP001055712">
    <property type="component" value="Unassembled WGS sequence"/>
</dbReference>
<dbReference type="EMBL" id="SIDB01000006">
    <property type="protein sequence ID" value="KAI3431838.1"/>
    <property type="molecule type" value="Genomic_DNA"/>
</dbReference>
<dbReference type="Pfam" id="PF00081">
    <property type="entry name" value="Sod_Fe_N"/>
    <property type="match status" value="1"/>
</dbReference>
<evidence type="ECO:0000256" key="3">
    <source>
        <dbReference type="ARBA" id="ARBA00022723"/>
    </source>
</evidence>
<dbReference type="InterPro" id="IPR036314">
    <property type="entry name" value="SOD_C_sf"/>
</dbReference>
<feature type="domain" description="Manganese/iron superoxide dismutase C-terminal" evidence="6">
    <location>
        <begin position="376"/>
        <end position="475"/>
    </location>
</feature>
<dbReference type="Pfam" id="PF02777">
    <property type="entry name" value="Sod_Fe_C"/>
    <property type="match status" value="1"/>
</dbReference>
<evidence type="ECO:0000256" key="1">
    <source>
        <dbReference type="ARBA" id="ARBA00008714"/>
    </source>
</evidence>
<protein>
    <recommendedName>
        <fullName evidence="2">superoxide dismutase</fullName>
        <ecNumber evidence="2">1.15.1.1</ecNumber>
    </recommendedName>
</protein>
<feature type="domain" description="Manganese/iron superoxide dismutase N-terminal" evidence="5">
    <location>
        <begin position="250"/>
        <end position="289"/>
    </location>
</feature>
<accession>A0A9D4YXV8</accession>
<dbReference type="OrthoDB" id="8170117at2759"/>
<sequence length="501" mass="55975">MASLFNFAKKGGTFRSVKNVPVGAKGLTLKQHIEHTLGTGAVEDAVRLPPGEDLNEWLAVNTVVFYNAVNVLYQVLDETLCTSTRCPVMSAGPQYEFLWADGVKVRTPVKLSAPDYINCLFDWVEDQLDNPGIFPQRFGGSFPPSFAATVRNILKRLFRVYGHIYHSHFRQVEKLELEPHLNTCFRHFMLFTLEFNLIDERELAPLKELIDRMVRLIRYSISTTMRPAMMLLCLAAFAAAASAQNYTLLTLDDLPYQTTDFEPSIDNMTMVFHWTRHSNAFVNNLNNLILPVCPELGGKPLIELVRAVGTTKKCNKAQLEILGIKAGVRGRCPAIKPECETLVKNNAGGLWNHALFFLHNLAPAGSQNFESDASQWLKDAMWDTFGSLDDFKTQFSAAAASVFGSGWAWVVVDDGELKIVTTPNQDNPLLGNAPAKGLPILGLDVWEHAHYLKYYNVRADYIAAFYDVINWKGVSDLYAAALQGADSYDELDVLTPAANWQ</sequence>
<comment type="caution">
    <text evidence="7">The sequence shown here is derived from an EMBL/GenBank/DDBJ whole genome shotgun (WGS) entry which is preliminary data.</text>
</comment>
<evidence type="ECO:0000313" key="7">
    <source>
        <dbReference type="EMBL" id="KAI3431838.1"/>
    </source>
</evidence>
<keyword evidence="4" id="KW-0560">Oxidoreductase</keyword>
<dbReference type="EC" id="1.15.1.1" evidence="2"/>
<gene>
    <name evidence="7" type="ORF">D9Q98_010590</name>
</gene>